<feature type="non-terminal residue" evidence="5">
    <location>
        <position position="709"/>
    </location>
</feature>
<dbReference type="GO" id="GO:0005737">
    <property type="term" value="C:cytoplasm"/>
    <property type="evidence" value="ECO:0007669"/>
    <property type="project" value="InterPro"/>
</dbReference>
<dbReference type="InterPro" id="IPR013517">
    <property type="entry name" value="FG-GAP"/>
</dbReference>
<evidence type="ECO:0008006" key="7">
    <source>
        <dbReference type="Google" id="ProtNLM"/>
    </source>
</evidence>
<dbReference type="GO" id="GO:0005576">
    <property type="term" value="C:extracellular region"/>
    <property type="evidence" value="ECO:0007669"/>
    <property type="project" value="UniProtKB-SubCell"/>
</dbReference>
<keyword evidence="4" id="KW-0843">Virulence</keyword>
<dbReference type="Pfam" id="PF03534">
    <property type="entry name" value="SpvB"/>
    <property type="match status" value="1"/>
</dbReference>
<evidence type="ECO:0000256" key="2">
    <source>
        <dbReference type="ARBA" id="ARBA00022525"/>
    </source>
</evidence>
<comment type="subcellular location">
    <subcellularLocation>
        <location evidence="1">Secreted</location>
    </subcellularLocation>
</comment>
<dbReference type="SUPFAM" id="SSF69318">
    <property type="entry name" value="Integrin alpha N-terminal domain"/>
    <property type="match status" value="1"/>
</dbReference>
<evidence type="ECO:0000313" key="5">
    <source>
        <dbReference type="EMBL" id="MBJ7540075.1"/>
    </source>
</evidence>
<evidence type="ECO:0000256" key="1">
    <source>
        <dbReference type="ARBA" id="ARBA00004613"/>
    </source>
</evidence>
<dbReference type="InterPro" id="IPR028994">
    <property type="entry name" value="Integrin_alpha_N"/>
</dbReference>
<dbReference type="Pfam" id="PF13517">
    <property type="entry name" value="FG-GAP_3"/>
    <property type="match status" value="1"/>
</dbReference>
<evidence type="ECO:0000256" key="3">
    <source>
        <dbReference type="ARBA" id="ARBA00022729"/>
    </source>
</evidence>
<reference evidence="5" key="1">
    <citation type="submission" date="2020-12" db="EMBL/GenBank/DDBJ databases">
        <title>Marinomonas arctica sp. nov., a psychrotolerant bacterium isolated from the Arctic.</title>
        <authorList>
            <person name="Zhang Y."/>
        </authorList>
    </citation>
    <scope>NUCLEOTIDE SEQUENCE</scope>
    <source>
        <strain evidence="5">C1424</strain>
    </source>
</reference>
<dbReference type="Proteomes" id="UP000628710">
    <property type="component" value="Unassembled WGS sequence"/>
</dbReference>
<evidence type="ECO:0000313" key="6">
    <source>
        <dbReference type="Proteomes" id="UP000628710"/>
    </source>
</evidence>
<evidence type="ECO:0000256" key="4">
    <source>
        <dbReference type="ARBA" id="ARBA00023026"/>
    </source>
</evidence>
<sequence length="709" mass="77261">MQGKFSVNGHGAATYSIGIAVPPGIGGLEPILSLEYNSQSKSGPLGMGWSYGGLQSISRCGQSKLLEGDDFTPGIHFTNDDRYCLNGERLITDGTYGANGTTYVTETDKWVKVQSVGTCGNGPCAFYVTDAQGTKHGFGSGSTNSPFNAIGRDERLHFPLTSTEDRNGNVIIYDYQRLADGETLLKGIRYNHRWDLGNISQREVVFNYATRPDISKHYMDGQLYKSTQRLTSITTFAAAQLIQSYQLSYDTSPTTNRSRMTSIQRCGTNDCLPATVFDYKDSASSALAHTFNNAIGGWSDVGSSLQHQYIPFDYDLDGRTDLIQIYKKTENDDAYSTVWLKGDTGFEQGPVSYMGGWTGPGSSDQRRYLAMDHDRDGRTDIIEVYKGGNGSTKSHVWRNSGSGFESGSISTIGGWADIGSADQRRYLVFDANKDGWTDIIEIWKSGSDTTSAKAWLNQQGNGFENHVGSHPIGGWTDVGSAKSRRYLTVDVNGDGMTDILEIYYAGNNETRVSSWLSNGAGFTGGSNNTLGDWVDLGAANGHQFYPMDVNGDGLPDLVKTFQGNGDDTGASIFWNTGTQFVKNSVDSSLGSWKNTDGSDPHAHRYLPMDVNGDGKADFVKLYNGTSTQTHAEMWYGSNDGFIQGARLYIGGWSNTNGANARRYLPMDTNGDGVAEIVELYNKGGGYTGATNWQFNRQADQDQIIAITDG</sequence>
<gene>
    <name evidence="5" type="ORF">I8J31_20625</name>
</gene>
<accession>A0A934JPI1</accession>
<keyword evidence="2" id="KW-0964">Secreted</keyword>
<dbReference type="AlphaFoldDB" id="A0A934JPI1"/>
<dbReference type="InterPro" id="IPR003284">
    <property type="entry name" value="Sal_SpvB"/>
</dbReference>
<dbReference type="EMBL" id="JAEMNX010000061">
    <property type="protein sequence ID" value="MBJ7540075.1"/>
    <property type="molecule type" value="Genomic_DNA"/>
</dbReference>
<keyword evidence="3" id="KW-0732">Signal</keyword>
<comment type="caution">
    <text evidence="5">The sequence shown here is derived from an EMBL/GenBank/DDBJ whole genome shotgun (WGS) entry which is preliminary data.</text>
</comment>
<name>A0A934JPI1_9GAMM</name>
<proteinExistence type="predicted"/>
<keyword evidence="6" id="KW-1185">Reference proteome</keyword>
<organism evidence="5 6">
    <name type="scientific">Marinomonas transparens</name>
    <dbReference type="NCBI Taxonomy" id="2795388"/>
    <lineage>
        <taxon>Bacteria</taxon>
        <taxon>Pseudomonadati</taxon>
        <taxon>Pseudomonadota</taxon>
        <taxon>Gammaproteobacteria</taxon>
        <taxon>Oceanospirillales</taxon>
        <taxon>Oceanospirillaceae</taxon>
        <taxon>Marinomonas</taxon>
    </lineage>
</organism>
<protein>
    <recommendedName>
        <fullName evidence="7">FG-GAP repeat protein</fullName>
    </recommendedName>
</protein>